<evidence type="ECO:0000256" key="5">
    <source>
        <dbReference type="SAM" id="Phobius"/>
    </source>
</evidence>
<sequence length="286" mass="32263">MEWVLYYYTPSTAAAVIFVVLFGLSTVYHFYQLLSTKTWFMIPFLIGGILETVGYIGRLLSALQAPNYSTGAYAMQSSLTLIAPAFFAASIYMEFGRIITMLHAENNSIVRTRWLTRIFVAGDVLSFLMQASGAGLMVSDSTNPSSGEHIIIGGLFVQIIFFGFFMITTSIFQLRIDRKPTAISIELSSTWHKHMFALYATSTLILIRSVVRVVEYLEGYDGFLMTHEVFIYVFDALLMWTTMIIMHIIHPSQINCLIGRGEMFFQKGFQVQKVGFTSTLELQNSA</sequence>
<feature type="transmembrane region" description="Helical" evidence="5">
    <location>
        <begin position="72"/>
        <end position="93"/>
    </location>
</feature>
<dbReference type="GeneID" id="31006108"/>
<evidence type="ECO:0000256" key="4">
    <source>
        <dbReference type="ARBA" id="ARBA00023136"/>
    </source>
</evidence>
<feature type="transmembrane region" description="Helical" evidence="5">
    <location>
        <begin position="195"/>
        <end position="217"/>
    </location>
</feature>
<gene>
    <name evidence="6" type="ORF">UA08_06352</name>
</gene>
<dbReference type="GO" id="GO:0016020">
    <property type="term" value="C:membrane"/>
    <property type="evidence" value="ECO:0007669"/>
    <property type="project" value="UniProtKB-SubCell"/>
</dbReference>
<evidence type="ECO:0000256" key="1">
    <source>
        <dbReference type="ARBA" id="ARBA00004141"/>
    </source>
</evidence>
<dbReference type="AlphaFoldDB" id="A0A225AYC1"/>
<dbReference type="OrthoDB" id="3358017at2759"/>
<feature type="transmembrane region" description="Helical" evidence="5">
    <location>
        <begin position="229"/>
        <end position="249"/>
    </location>
</feature>
<feature type="transmembrane region" description="Helical" evidence="5">
    <location>
        <begin position="38"/>
        <end position="60"/>
    </location>
</feature>
<evidence type="ECO:0000313" key="6">
    <source>
        <dbReference type="EMBL" id="OKL58477.1"/>
    </source>
</evidence>
<keyword evidence="3 5" id="KW-1133">Transmembrane helix</keyword>
<feature type="transmembrane region" description="Helical" evidence="5">
    <location>
        <begin position="114"/>
        <end position="138"/>
    </location>
</feature>
<evidence type="ECO:0000313" key="7">
    <source>
        <dbReference type="Proteomes" id="UP000214365"/>
    </source>
</evidence>
<name>A0A225AYC1_TALAT</name>
<dbReference type="RefSeq" id="XP_020118598.1">
    <property type="nucleotide sequence ID" value="XM_020268665.1"/>
</dbReference>
<dbReference type="PANTHER" id="PTHR31465">
    <property type="entry name" value="PROTEIN RTA1-RELATED"/>
    <property type="match status" value="1"/>
</dbReference>
<dbReference type="Proteomes" id="UP000214365">
    <property type="component" value="Unassembled WGS sequence"/>
</dbReference>
<dbReference type="STRING" id="1441469.A0A225AYC1"/>
<dbReference type="Pfam" id="PF04479">
    <property type="entry name" value="RTA1"/>
    <property type="match status" value="1"/>
</dbReference>
<evidence type="ECO:0000256" key="3">
    <source>
        <dbReference type="ARBA" id="ARBA00022989"/>
    </source>
</evidence>
<comment type="subcellular location">
    <subcellularLocation>
        <location evidence="1">Membrane</location>
        <topology evidence="1">Multi-pass membrane protein</topology>
    </subcellularLocation>
</comment>
<comment type="caution">
    <text evidence="6">The sequence shown here is derived from an EMBL/GenBank/DDBJ whole genome shotgun (WGS) entry which is preliminary data.</text>
</comment>
<keyword evidence="2 5" id="KW-0812">Transmembrane</keyword>
<dbReference type="PANTHER" id="PTHR31465:SF35">
    <property type="entry name" value="RTA1 DOMAIN PROTEIN-RELATED"/>
    <property type="match status" value="1"/>
</dbReference>
<feature type="transmembrane region" description="Helical" evidence="5">
    <location>
        <begin position="12"/>
        <end position="31"/>
    </location>
</feature>
<accession>A0A225AYC1</accession>
<reference evidence="6 7" key="1">
    <citation type="submission" date="2015-06" db="EMBL/GenBank/DDBJ databases">
        <title>Talaromyces atroroseus IBT 11181 draft genome.</title>
        <authorList>
            <person name="Rasmussen K.B."/>
            <person name="Rasmussen S."/>
            <person name="Petersen B."/>
            <person name="Sicheritz-Ponten T."/>
            <person name="Mortensen U.H."/>
            <person name="Thrane U."/>
        </authorList>
    </citation>
    <scope>NUCLEOTIDE SEQUENCE [LARGE SCALE GENOMIC DNA]</scope>
    <source>
        <strain evidence="6 7">IBT 11181</strain>
    </source>
</reference>
<proteinExistence type="predicted"/>
<organism evidence="6 7">
    <name type="scientific">Talaromyces atroroseus</name>
    <dbReference type="NCBI Taxonomy" id="1441469"/>
    <lineage>
        <taxon>Eukaryota</taxon>
        <taxon>Fungi</taxon>
        <taxon>Dikarya</taxon>
        <taxon>Ascomycota</taxon>
        <taxon>Pezizomycotina</taxon>
        <taxon>Eurotiomycetes</taxon>
        <taxon>Eurotiomycetidae</taxon>
        <taxon>Eurotiales</taxon>
        <taxon>Trichocomaceae</taxon>
        <taxon>Talaromyces</taxon>
        <taxon>Talaromyces sect. Trachyspermi</taxon>
    </lineage>
</organism>
<evidence type="ECO:0000256" key="2">
    <source>
        <dbReference type="ARBA" id="ARBA00022692"/>
    </source>
</evidence>
<dbReference type="EMBL" id="LFMY01000009">
    <property type="protein sequence ID" value="OKL58477.1"/>
    <property type="molecule type" value="Genomic_DNA"/>
</dbReference>
<keyword evidence="4 5" id="KW-0472">Membrane</keyword>
<dbReference type="InterPro" id="IPR007568">
    <property type="entry name" value="RTA1"/>
</dbReference>
<keyword evidence="7" id="KW-1185">Reference proteome</keyword>
<feature type="transmembrane region" description="Helical" evidence="5">
    <location>
        <begin position="150"/>
        <end position="174"/>
    </location>
</feature>
<evidence type="ECO:0008006" key="8">
    <source>
        <dbReference type="Google" id="ProtNLM"/>
    </source>
</evidence>
<protein>
    <recommendedName>
        <fullName evidence="8">RTA1 like protein</fullName>
    </recommendedName>
</protein>